<name>A0ABW8M2B8_9ACTN</name>
<feature type="domain" description="TauD/TfdA-like" evidence="6">
    <location>
        <begin position="77"/>
        <end position="309"/>
    </location>
</feature>
<dbReference type="PANTHER" id="PTHR10696">
    <property type="entry name" value="GAMMA-BUTYROBETAINE HYDROXYLASE-RELATED"/>
    <property type="match status" value="1"/>
</dbReference>
<keyword evidence="7" id="KW-0223">Dioxygenase</keyword>
<dbReference type="RefSeq" id="WP_358645305.1">
    <property type="nucleotide sequence ID" value="NZ_JBFACG010000023.1"/>
</dbReference>
<organism evidence="7 8">
    <name type="scientific">Streptomyces milbemycinicus</name>
    <dbReference type="NCBI Taxonomy" id="476552"/>
    <lineage>
        <taxon>Bacteria</taxon>
        <taxon>Bacillati</taxon>
        <taxon>Actinomycetota</taxon>
        <taxon>Actinomycetes</taxon>
        <taxon>Kitasatosporales</taxon>
        <taxon>Streptomycetaceae</taxon>
        <taxon>Streptomyces</taxon>
    </lineage>
</organism>
<dbReference type="SUPFAM" id="SSF51197">
    <property type="entry name" value="Clavaminate synthase-like"/>
    <property type="match status" value="1"/>
</dbReference>
<proteinExistence type="predicted"/>
<evidence type="ECO:0000259" key="6">
    <source>
        <dbReference type="Pfam" id="PF02668"/>
    </source>
</evidence>
<dbReference type="GO" id="GO:0051213">
    <property type="term" value="F:dioxygenase activity"/>
    <property type="evidence" value="ECO:0007669"/>
    <property type="project" value="UniProtKB-KW"/>
</dbReference>
<evidence type="ECO:0000256" key="4">
    <source>
        <dbReference type="ARBA" id="ARBA00023194"/>
    </source>
</evidence>
<evidence type="ECO:0000256" key="5">
    <source>
        <dbReference type="SAM" id="MobiDB-lite"/>
    </source>
</evidence>
<dbReference type="Proteomes" id="UP001620295">
    <property type="component" value="Unassembled WGS sequence"/>
</dbReference>
<evidence type="ECO:0000256" key="3">
    <source>
        <dbReference type="ARBA" id="ARBA00023004"/>
    </source>
</evidence>
<keyword evidence="4" id="KW-0045">Antibiotic biosynthesis</keyword>
<dbReference type="InterPro" id="IPR050411">
    <property type="entry name" value="AlphaKG_dependent_hydroxylases"/>
</dbReference>
<dbReference type="InterPro" id="IPR042098">
    <property type="entry name" value="TauD-like_sf"/>
</dbReference>
<dbReference type="Pfam" id="PF02668">
    <property type="entry name" value="TauD"/>
    <property type="match status" value="1"/>
</dbReference>
<keyword evidence="8" id="KW-1185">Reference proteome</keyword>
<dbReference type="InterPro" id="IPR003819">
    <property type="entry name" value="TauD/TfdA-like"/>
</dbReference>
<dbReference type="Gene3D" id="3.60.130.10">
    <property type="entry name" value="Clavaminate synthase-like"/>
    <property type="match status" value="1"/>
</dbReference>
<dbReference type="PANTHER" id="PTHR10696:SF56">
    <property type="entry name" value="TAUD_TFDA-LIKE DOMAIN-CONTAINING PROTEIN"/>
    <property type="match status" value="1"/>
</dbReference>
<feature type="region of interest" description="Disordered" evidence="5">
    <location>
        <begin position="1"/>
        <end position="72"/>
    </location>
</feature>
<accession>A0ABW8M2B8</accession>
<evidence type="ECO:0000256" key="2">
    <source>
        <dbReference type="ARBA" id="ARBA00023002"/>
    </source>
</evidence>
<comment type="caution">
    <text evidence="7">The sequence shown here is derived from an EMBL/GenBank/DDBJ whole genome shotgun (WGS) entry which is preliminary data.</text>
</comment>
<keyword evidence="3" id="KW-0408">Iron</keyword>
<sequence length="312" mass="34204">MKQPAPARPGAQSLPPSHGVGPTTREAVTHGSFRASPSDPHVAAREVLLGNGRRLPGPNASHTPNDGPAGGDALHREVTEQLWQRGLAAVQLDEPLPHDRFVALGGFLGTAVPETDPAVQPYVEDGIVLNLRSEHAPTPDVSLQPFARNSLSLHSESSGAALAEQPRYIVLMCVAPGDDPEHAMTVLVPMREVARRLAPHTLELLSRTRYRDRPKAPPVARRVDGHWVFSFRDFLDQELQWTHTGPHTDGEAVNGALRELLAAMYEPEPAAGVRWRRGLLVVIDNTYYFHGRTAGATAPPRSRRHLQRLRIR</sequence>
<reference evidence="7 8" key="1">
    <citation type="submission" date="2024-11" db="EMBL/GenBank/DDBJ databases">
        <title>The Natural Products Discovery Center: Release of the First 8490 Sequenced Strains for Exploring Actinobacteria Biosynthetic Diversity.</title>
        <authorList>
            <person name="Kalkreuter E."/>
            <person name="Kautsar S.A."/>
            <person name="Yang D."/>
            <person name="Bader C.D."/>
            <person name="Teijaro C.N."/>
            <person name="Fluegel L."/>
            <person name="Davis C.M."/>
            <person name="Simpson J.R."/>
            <person name="Lauterbach L."/>
            <person name="Steele A.D."/>
            <person name="Gui C."/>
            <person name="Meng S."/>
            <person name="Li G."/>
            <person name="Viehrig K."/>
            <person name="Ye F."/>
            <person name="Su P."/>
            <person name="Kiefer A.F."/>
            <person name="Nichols A."/>
            <person name="Cepeda A.J."/>
            <person name="Yan W."/>
            <person name="Fan B."/>
            <person name="Jiang Y."/>
            <person name="Adhikari A."/>
            <person name="Zheng C.-J."/>
            <person name="Schuster L."/>
            <person name="Cowan T.M."/>
            <person name="Smanski M.J."/>
            <person name="Chevrette M.G."/>
            <person name="De Carvalho L.P.S."/>
            <person name="Shen B."/>
        </authorList>
    </citation>
    <scope>NUCLEOTIDE SEQUENCE [LARGE SCALE GENOMIC DNA]</scope>
    <source>
        <strain evidence="7 8">NPDC020863</strain>
    </source>
</reference>
<evidence type="ECO:0000256" key="1">
    <source>
        <dbReference type="ARBA" id="ARBA00001954"/>
    </source>
</evidence>
<protein>
    <submittedName>
        <fullName evidence="7">TauD/TfdA family dioxygenase</fullName>
    </submittedName>
</protein>
<keyword evidence="2" id="KW-0560">Oxidoreductase</keyword>
<evidence type="ECO:0000313" key="8">
    <source>
        <dbReference type="Proteomes" id="UP001620295"/>
    </source>
</evidence>
<dbReference type="EMBL" id="JBJDQH010000018">
    <property type="protein sequence ID" value="MFK4271410.1"/>
    <property type="molecule type" value="Genomic_DNA"/>
</dbReference>
<gene>
    <name evidence="7" type="ORF">ACI2L5_41860</name>
</gene>
<comment type="cofactor">
    <cofactor evidence="1">
        <name>Fe(2+)</name>
        <dbReference type="ChEBI" id="CHEBI:29033"/>
    </cofactor>
</comment>
<evidence type="ECO:0000313" key="7">
    <source>
        <dbReference type="EMBL" id="MFK4271410.1"/>
    </source>
</evidence>